<dbReference type="PRINTS" id="PR00328">
    <property type="entry name" value="SAR1GTPBP"/>
</dbReference>
<evidence type="ECO:0000256" key="5">
    <source>
        <dbReference type="PIRSR" id="PIRSR606689-1"/>
    </source>
</evidence>
<dbReference type="GO" id="GO:0003924">
    <property type="term" value="F:GTPase activity"/>
    <property type="evidence" value="ECO:0007669"/>
    <property type="project" value="InterPro"/>
</dbReference>
<reference evidence="6" key="4">
    <citation type="submission" date="2025-09" db="UniProtKB">
        <authorList>
            <consortium name="Ensembl"/>
        </authorList>
    </citation>
    <scope>IDENTIFICATION</scope>
</reference>
<evidence type="ECO:0008006" key="8">
    <source>
        <dbReference type="Google" id="ProtNLM"/>
    </source>
</evidence>
<dbReference type="GeneTree" id="ENSGT00940000165275"/>
<dbReference type="InterPro" id="IPR006689">
    <property type="entry name" value="Small_GTPase_ARF/SAR"/>
</dbReference>
<dbReference type="InterPro" id="IPR027417">
    <property type="entry name" value="P-loop_NTPase"/>
</dbReference>
<accession>A0A3B1JTT9</accession>
<dbReference type="SMART" id="SM00177">
    <property type="entry name" value="ARF"/>
    <property type="match status" value="1"/>
</dbReference>
<keyword evidence="3 5" id="KW-0547">Nucleotide-binding</keyword>
<dbReference type="STRING" id="7994.ENSAMXP00000045260"/>
<sequence>LEFFVIHQMRAYWKHYYQDSSGLVYVVDSHDQNRLSEAKQELEQILEHEELESKPLIVLANKQDLPGAANADDIAETLNLKEICGNRNWLIQPCSGRTGEVPSRESLASYFVLSWLAS</sequence>
<evidence type="ECO:0000313" key="6">
    <source>
        <dbReference type="Ensembl" id="ENSAMXP00000045260.1"/>
    </source>
</evidence>
<keyword evidence="2" id="KW-0519">Myristate</keyword>
<dbReference type="Proteomes" id="UP000018467">
    <property type="component" value="Unassembled WGS sequence"/>
</dbReference>
<keyword evidence="4 5" id="KW-0342">GTP-binding</keyword>
<dbReference type="PANTHER" id="PTHR45697">
    <property type="entry name" value="ADP-RIBOSYLATION FACTOR-LIKE PROTEIN 2-RELATED"/>
    <property type="match status" value="1"/>
</dbReference>
<dbReference type="Gene3D" id="3.40.50.300">
    <property type="entry name" value="P-loop containing nucleotide triphosphate hydrolases"/>
    <property type="match status" value="1"/>
</dbReference>
<feature type="binding site" evidence="5">
    <location>
        <begin position="61"/>
        <end position="64"/>
    </location>
    <ligand>
        <name>GTP</name>
        <dbReference type="ChEBI" id="CHEBI:37565"/>
    </ligand>
</feature>
<evidence type="ECO:0000256" key="1">
    <source>
        <dbReference type="ARBA" id="ARBA00010290"/>
    </source>
</evidence>
<proteinExistence type="inferred from homology"/>
<dbReference type="Pfam" id="PF00025">
    <property type="entry name" value="Arf"/>
    <property type="match status" value="1"/>
</dbReference>
<dbReference type="SUPFAM" id="SSF52540">
    <property type="entry name" value="P-loop containing nucleoside triphosphate hydrolases"/>
    <property type="match status" value="1"/>
</dbReference>
<reference evidence="7" key="2">
    <citation type="journal article" date="2014" name="Nat. Commun.">
        <title>The cavefish genome reveals candidate genes for eye loss.</title>
        <authorList>
            <person name="McGaugh S.E."/>
            <person name="Gross J.B."/>
            <person name="Aken B."/>
            <person name="Blin M."/>
            <person name="Borowsky R."/>
            <person name="Chalopin D."/>
            <person name="Hinaux H."/>
            <person name="Jeffery W.R."/>
            <person name="Keene A."/>
            <person name="Ma L."/>
            <person name="Minx P."/>
            <person name="Murphy D."/>
            <person name="O'Quin K.E."/>
            <person name="Retaux S."/>
            <person name="Rohner N."/>
            <person name="Searle S.M."/>
            <person name="Stahl B.A."/>
            <person name="Tabin C."/>
            <person name="Volff J.N."/>
            <person name="Yoshizawa M."/>
            <person name="Warren W.C."/>
        </authorList>
    </citation>
    <scope>NUCLEOTIDE SEQUENCE [LARGE SCALE GENOMIC DNA]</scope>
    <source>
        <strain evidence="7">female</strain>
    </source>
</reference>
<dbReference type="Ensembl" id="ENSAMXT00000051092.1">
    <property type="protein sequence ID" value="ENSAMXP00000045260.1"/>
    <property type="gene ID" value="ENSAMXG00000033778.1"/>
</dbReference>
<dbReference type="Bgee" id="ENSAMXG00000033778">
    <property type="expression patterns" value="Expressed in muscle tissue and 3 other cell types or tissues"/>
</dbReference>
<name>A0A3B1JTT9_ASTMX</name>
<reference evidence="6" key="3">
    <citation type="submission" date="2025-08" db="UniProtKB">
        <authorList>
            <consortium name="Ensembl"/>
        </authorList>
    </citation>
    <scope>IDENTIFICATION</scope>
</reference>
<evidence type="ECO:0000256" key="2">
    <source>
        <dbReference type="ARBA" id="ARBA00022707"/>
    </source>
</evidence>
<evidence type="ECO:0000256" key="3">
    <source>
        <dbReference type="ARBA" id="ARBA00022741"/>
    </source>
</evidence>
<keyword evidence="2" id="KW-0449">Lipoprotein</keyword>
<organism evidence="6 7">
    <name type="scientific">Astyanax mexicanus</name>
    <name type="common">Blind cave fish</name>
    <name type="synonym">Astyanax fasciatus mexicanus</name>
    <dbReference type="NCBI Taxonomy" id="7994"/>
    <lineage>
        <taxon>Eukaryota</taxon>
        <taxon>Metazoa</taxon>
        <taxon>Chordata</taxon>
        <taxon>Craniata</taxon>
        <taxon>Vertebrata</taxon>
        <taxon>Euteleostomi</taxon>
        <taxon>Actinopterygii</taxon>
        <taxon>Neopterygii</taxon>
        <taxon>Teleostei</taxon>
        <taxon>Ostariophysi</taxon>
        <taxon>Characiformes</taxon>
        <taxon>Characoidei</taxon>
        <taxon>Acestrorhamphidae</taxon>
        <taxon>Acestrorhamphinae</taxon>
        <taxon>Astyanax</taxon>
    </lineage>
</organism>
<protein>
    <recommendedName>
        <fullName evidence="8">ADP-ribosylation factor-like 14</fullName>
    </recommendedName>
</protein>
<evidence type="ECO:0000256" key="4">
    <source>
        <dbReference type="ARBA" id="ARBA00023134"/>
    </source>
</evidence>
<comment type="similarity">
    <text evidence="1">Belongs to the small GTPase superfamily. Arf family.</text>
</comment>
<dbReference type="InParanoid" id="A0A3B1JTT9"/>
<keyword evidence="7" id="KW-1185">Reference proteome</keyword>
<dbReference type="PROSITE" id="PS51417">
    <property type="entry name" value="ARF"/>
    <property type="match status" value="1"/>
</dbReference>
<dbReference type="InterPro" id="IPR044612">
    <property type="entry name" value="ARL2/3"/>
</dbReference>
<evidence type="ECO:0000313" key="7">
    <source>
        <dbReference type="Proteomes" id="UP000018467"/>
    </source>
</evidence>
<dbReference type="AlphaFoldDB" id="A0A3B1JTT9"/>
<reference evidence="7" key="1">
    <citation type="submission" date="2013-03" db="EMBL/GenBank/DDBJ databases">
        <authorList>
            <person name="Jeffery W."/>
            <person name="Warren W."/>
            <person name="Wilson R.K."/>
        </authorList>
    </citation>
    <scope>NUCLEOTIDE SEQUENCE</scope>
    <source>
        <strain evidence="7">female</strain>
    </source>
</reference>
<dbReference type="GO" id="GO:0005525">
    <property type="term" value="F:GTP binding"/>
    <property type="evidence" value="ECO:0007669"/>
    <property type="project" value="UniProtKB-KW"/>
</dbReference>